<protein>
    <submittedName>
        <fullName evidence="2">Uncharacterized protein</fullName>
    </submittedName>
</protein>
<proteinExistence type="predicted"/>
<dbReference type="EMBL" id="QBKS01000001">
    <property type="protein sequence ID" value="PTX56504.1"/>
    <property type="molecule type" value="Genomic_DNA"/>
</dbReference>
<keyword evidence="3" id="KW-1185">Reference proteome</keyword>
<dbReference type="RefSeq" id="WP_245912915.1">
    <property type="nucleotide sequence ID" value="NZ_QBKS01000001.1"/>
</dbReference>
<reference evidence="2 3" key="1">
    <citation type="submission" date="2018-04" db="EMBL/GenBank/DDBJ databases">
        <title>Genomic Encyclopedia of Archaeal and Bacterial Type Strains, Phase II (KMG-II): from individual species to whole genera.</title>
        <authorList>
            <person name="Goeker M."/>
        </authorList>
    </citation>
    <scope>NUCLEOTIDE SEQUENCE [LARGE SCALE GENOMIC DNA]</scope>
    <source>
        <strain evidence="2 3">DSM 100977</strain>
    </source>
</reference>
<feature type="signal peptide" evidence="1">
    <location>
        <begin position="1"/>
        <end position="20"/>
    </location>
</feature>
<accession>A0A2T6BKB8</accession>
<organism evidence="2 3">
    <name type="scientific">Litoreibacter ponti</name>
    <dbReference type="NCBI Taxonomy" id="1510457"/>
    <lineage>
        <taxon>Bacteria</taxon>
        <taxon>Pseudomonadati</taxon>
        <taxon>Pseudomonadota</taxon>
        <taxon>Alphaproteobacteria</taxon>
        <taxon>Rhodobacterales</taxon>
        <taxon>Roseobacteraceae</taxon>
        <taxon>Litoreibacter</taxon>
    </lineage>
</organism>
<gene>
    <name evidence="2" type="ORF">C8N43_1163</name>
</gene>
<evidence type="ECO:0000313" key="3">
    <source>
        <dbReference type="Proteomes" id="UP000243978"/>
    </source>
</evidence>
<dbReference type="Proteomes" id="UP000243978">
    <property type="component" value="Unassembled WGS sequence"/>
</dbReference>
<evidence type="ECO:0000256" key="1">
    <source>
        <dbReference type="SAM" id="SignalP"/>
    </source>
</evidence>
<name>A0A2T6BKB8_9RHOB</name>
<feature type="chain" id="PRO_5015779044" evidence="1">
    <location>
        <begin position="21"/>
        <end position="115"/>
    </location>
</feature>
<comment type="caution">
    <text evidence="2">The sequence shown here is derived from an EMBL/GenBank/DDBJ whole genome shotgun (WGS) entry which is preliminary data.</text>
</comment>
<dbReference type="AlphaFoldDB" id="A0A2T6BKB8"/>
<keyword evidence="1" id="KW-0732">Signal</keyword>
<evidence type="ECO:0000313" key="2">
    <source>
        <dbReference type="EMBL" id="PTX56504.1"/>
    </source>
</evidence>
<sequence>MRRGWAAVFAAIVLCWSAEAEQEWVALSGAQIGTALTDRGLVYERARQHFYASGRTSYDSGRTEWGYWRVEGNRYCSQWPPSDTWACFGVARHGGNGSLKFIGEGGAATVGVYAE</sequence>